<dbReference type="EMBL" id="JAXCGZ010022804">
    <property type="protein sequence ID" value="KAK7023587.1"/>
    <property type="molecule type" value="Genomic_DNA"/>
</dbReference>
<feature type="repeat" description="ANK" evidence="3">
    <location>
        <begin position="306"/>
        <end position="338"/>
    </location>
</feature>
<reference evidence="5 6" key="1">
    <citation type="submission" date="2023-11" db="EMBL/GenBank/DDBJ databases">
        <title>Halocaridina rubra genome assembly.</title>
        <authorList>
            <person name="Smith C."/>
        </authorList>
    </citation>
    <scope>NUCLEOTIDE SEQUENCE [LARGE SCALE GENOMIC DNA]</scope>
    <source>
        <strain evidence="5">EP-1</strain>
        <tissue evidence="5">Whole</tissue>
    </source>
</reference>
<dbReference type="Gene3D" id="1.25.40.20">
    <property type="entry name" value="Ankyrin repeat-containing domain"/>
    <property type="match status" value="1"/>
</dbReference>
<dbReference type="PROSITE" id="PS50088">
    <property type="entry name" value="ANK_REPEAT"/>
    <property type="match status" value="1"/>
</dbReference>
<dbReference type="PANTHER" id="PTHR24173:SF74">
    <property type="entry name" value="ANKYRIN REPEAT DOMAIN-CONTAINING PROTEIN 16"/>
    <property type="match status" value="1"/>
</dbReference>
<evidence type="ECO:0000256" key="2">
    <source>
        <dbReference type="ARBA" id="ARBA00023043"/>
    </source>
</evidence>
<feature type="compositionally biased region" description="Acidic residues" evidence="4">
    <location>
        <begin position="11"/>
        <end position="21"/>
    </location>
</feature>
<sequence>MPEAHITDESSPIDEFFDAPEDLPLHNQDDVTLRKSSEASTGDYGNTNGRGKPPSGLSQSRGSRFPKDFIPLNKRNESVINEDTRKIIMMLENDKACKVPRPNLGLQDRLKSLMQQSVGKRTIETDISKLKTDNLVKRHRGAHFQYSIPAVLKKRKRLKSSSESQDDSRVQTESYKEGTESVQNNAGTSPSEVQSIDHGLPLDDLADINETTRVQKGRYGSIDYQTLLQAKSRCNSVIKRRHSCHSDGTNSTSEIDKLKFSQDHGADPNTLCGNTPALLRAVRDGSLYIVQALEAAGADTDARLATGDSALHIAARNGHSEIIVHLVQSGAHVDAINRNDVTPLQMALAHGWLEPHCFPEVETLI</sequence>
<feature type="region of interest" description="Disordered" evidence="4">
    <location>
        <begin position="155"/>
        <end position="200"/>
    </location>
</feature>
<dbReference type="InterPro" id="IPR036770">
    <property type="entry name" value="Ankyrin_rpt-contain_sf"/>
</dbReference>
<evidence type="ECO:0000256" key="4">
    <source>
        <dbReference type="SAM" id="MobiDB-lite"/>
    </source>
</evidence>
<proteinExistence type="predicted"/>
<keyword evidence="6" id="KW-1185">Reference proteome</keyword>
<evidence type="ECO:0000256" key="1">
    <source>
        <dbReference type="ARBA" id="ARBA00022737"/>
    </source>
</evidence>
<protein>
    <submittedName>
        <fullName evidence="5">Uncharacterized protein</fullName>
    </submittedName>
</protein>
<dbReference type="AlphaFoldDB" id="A0AAN8ZPD4"/>
<evidence type="ECO:0000256" key="3">
    <source>
        <dbReference type="PROSITE-ProRule" id="PRU00023"/>
    </source>
</evidence>
<feature type="region of interest" description="Disordered" evidence="4">
    <location>
        <begin position="1"/>
        <end position="70"/>
    </location>
</feature>
<dbReference type="Pfam" id="PF12796">
    <property type="entry name" value="Ank_2"/>
    <property type="match status" value="1"/>
</dbReference>
<accession>A0AAN8ZPD4</accession>
<dbReference type="SMART" id="SM00248">
    <property type="entry name" value="ANK"/>
    <property type="match status" value="2"/>
</dbReference>
<name>A0AAN8ZPD4_HALRR</name>
<feature type="compositionally biased region" description="Basic and acidic residues" evidence="4">
    <location>
        <begin position="166"/>
        <end position="179"/>
    </location>
</feature>
<evidence type="ECO:0000313" key="5">
    <source>
        <dbReference type="EMBL" id="KAK7023587.1"/>
    </source>
</evidence>
<feature type="compositionally biased region" description="Polar residues" evidence="4">
    <location>
        <begin position="180"/>
        <end position="194"/>
    </location>
</feature>
<dbReference type="Proteomes" id="UP001381693">
    <property type="component" value="Unassembled WGS sequence"/>
</dbReference>
<feature type="compositionally biased region" description="Basic and acidic residues" evidence="4">
    <location>
        <begin position="23"/>
        <end position="37"/>
    </location>
</feature>
<dbReference type="PROSITE" id="PS50297">
    <property type="entry name" value="ANK_REP_REGION"/>
    <property type="match status" value="1"/>
</dbReference>
<dbReference type="PANTHER" id="PTHR24173">
    <property type="entry name" value="ANKYRIN REPEAT CONTAINING"/>
    <property type="match status" value="1"/>
</dbReference>
<keyword evidence="1" id="KW-0677">Repeat</keyword>
<gene>
    <name evidence="5" type="ORF">SK128_018011</name>
</gene>
<evidence type="ECO:0000313" key="6">
    <source>
        <dbReference type="Proteomes" id="UP001381693"/>
    </source>
</evidence>
<organism evidence="5 6">
    <name type="scientific">Halocaridina rubra</name>
    <name type="common">Hawaiian red shrimp</name>
    <dbReference type="NCBI Taxonomy" id="373956"/>
    <lineage>
        <taxon>Eukaryota</taxon>
        <taxon>Metazoa</taxon>
        <taxon>Ecdysozoa</taxon>
        <taxon>Arthropoda</taxon>
        <taxon>Crustacea</taxon>
        <taxon>Multicrustacea</taxon>
        <taxon>Malacostraca</taxon>
        <taxon>Eumalacostraca</taxon>
        <taxon>Eucarida</taxon>
        <taxon>Decapoda</taxon>
        <taxon>Pleocyemata</taxon>
        <taxon>Caridea</taxon>
        <taxon>Atyoidea</taxon>
        <taxon>Atyidae</taxon>
        <taxon>Halocaridina</taxon>
    </lineage>
</organism>
<feature type="compositionally biased region" description="Polar residues" evidence="4">
    <location>
        <begin position="38"/>
        <end position="49"/>
    </location>
</feature>
<comment type="caution">
    <text evidence="5">The sequence shown here is derived from an EMBL/GenBank/DDBJ whole genome shotgun (WGS) entry which is preliminary data.</text>
</comment>
<dbReference type="SUPFAM" id="SSF48403">
    <property type="entry name" value="Ankyrin repeat"/>
    <property type="match status" value="1"/>
</dbReference>
<keyword evidence="2 3" id="KW-0040">ANK repeat</keyword>
<dbReference type="InterPro" id="IPR002110">
    <property type="entry name" value="Ankyrin_rpt"/>
</dbReference>